<proteinExistence type="predicted"/>
<dbReference type="Gene3D" id="1.10.10.60">
    <property type="entry name" value="Homeodomain-like"/>
    <property type="match status" value="2"/>
</dbReference>
<sequence>METLFNLSLIRDRIRSMNVEPVYITKNSMDDTWHSTMHVHPFTELFYVISGQGRMKFPNREIPLRADDLLIVNSNIFHTEVSDSQESLSYIVLGMKGLSIMPFHKNEDPPSDRPESVYDYLLHSHIFKKNFRNHRDKLLTLFLEIHREQEGEEPFHQEIMKNLLEILIFSILRLAQSKLVLDANTNNNRQLEYIKSYIDLYYTHDITLEELAKMIYTNKYQLVREFKKSYGVTPIHYLLDKRLNIAEDLLKNTNHTIEDIARIVGFNSASYFTQIFKRRVKYTPREYRKRLNNKG</sequence>
<dbReference type="PROSITE" id="PS00041">
    <property type="entry name" value="HTH_ARAC_FAMILY_1"/>
    <property type="match status" value="1"/>
</dbReference>
<keyword evidence="1" id="KW-0805">Transcription regulation</keyword>
<reference evidence="6" key="1">
    <citation type="journal article" date="2019" name="Int. J. Syst. Evol. Microbiol.">
        <title>The Global Catalogue of Microorganisms (GCM) 10K type strain sequencing project: providing services to taxonomists for standard genome sequencing and annotation.</title>
        <authorList>
            <consortium name="The Broad Institute Genomics Platform"/>
            <consortium name="The Broad Institute Genome Sequencing Center for Infectious Disease"/>
            <person name="Wu L."/>
            <person name="Ma J."/>
        </authorList>
    </citation>
    <scope>NUCLEOTIDE SEQUENCE [LARGE SCALE GENOMIC DNA]</scope>
    <source>
        <strain evidence="6">CCUG 46385</strain>
    </source>
</reference>
<evidence type="ECO:0000256" key="1">
    <source>
        <dbReference type="ARBA" id="ARBA00023015"/>
    </source>
</evidence>
<evidence type="ECO:0000313" key="6">
    <source>
        <dbReference type="Proteomes" id="UP001595916"/>
    </source>
</evidence>
<keyword evidence="3" id="KW-0804">Transcription</keyword>
<dbReference type="SMART" id="SM00342">
    <property type="entry name" value="HTH_ARAC"/>
    <property type="match status" value="1"/>
</dbReference>
<comment type="caution">
    <text evidence="5">The sequence shown here is derived from an EMBL/GenBank/DDBJ whole genome shotgun (WGS) entry which is preliminary data.</text>
</comment>
<dbReference type="SUPFAM" id="SSF51215">
    <property type="entry name" value="Regulatory protein AraC"/>
    <property type="match status" value="1"/>
</dbReference>
<dbReference type="RefSeq" id="WP_379787112.1">
    <property type="nucleotide sequence ID" value="NZ_JBHSHL010000003.1"/>
</dbReference>
<protein>
    <submittedName>
        <fullName evidence="5">AraC family transcriptional regulator</fullName>
    </submittedName>
</protein>
<dbReference type="InterPro" id="IPR020449">
    <property type="entry name" value="Tscrpt_reg_AraC-type_HTH"/>
</dbReference>
<keyword evidence="2" id="KW-0238">DNA-binding</keyword>
<dbReference type="InterPro" id="IPR018062">
    <property type="entry name" value="HTH_AraC-typ_CS"/>
</dbReference>
<dbReference type="PANTHER" id="PTHR43280:SF28">
    <property type="entry name" value="HTH-TYPE TRANSCRIPTIONAL ACTIVATOR RHAS"/>
    <property type="match status" value="1"/>
</dbReference>
<dbReference type="Proteomes" id="UP001595916">
    <property type="component" value="Unassembled WGS sequence"/>
</dbReference>
<dbReference type="Pfam" id="PF02311">
    <property type="entry name" value="AraC_binding"/>
    <property type="match status" value="1"/>
</dbReference>
<dbReference type="CDD" id="cd02208">
    <property type="entry name" value="cupin_RmlC-like"/>
    <property type="match status" value="1"/>
</dbReference>
<dbReference type="EMBL" id="JBHSHL010000003">
    <property type="protein sequence ID" value="MFC4803665.1"/>
    <property type="molecule type" value="Genomic_DNA"/>
</dbReference>
<keyword evidence="6" id="KW-1185">Reference proteome</keyword>
<dbReference type="PANTHER" id="PTHR43280">
    <property type="entry name" value="ARAC-FAMILY TRANSCRIPTIONAL REGULATOR"/>
    <property type="match status" value="1"/>
</dbReference>
<dbReference type="SUPFAM" id="SSF46689">
    <property type="entry name" value="Homeodomain-like"/>
    <property type="match status" value="2"/>
</dbReference>
<evidence type="ECO:0000259" key="4">
    <source>
        <dbReference type="PROSITE" id="PS01124"/>
    </source>
</evidence>
<dbReference type="InterPro" id="IPR037923">
    <property type="entry name" value="HTH-like"/>
</dbReference>
<accession>A0ABV9QGA1</accession>
<dbReference type="InterPro" id="IPR009057">
    <property type="entry name" value="Homeodomain-like_sf"/>
</dbReference>
<dbReference type="PROSITE" id="PS01124">
    <property type="entry name" value="HTH_ARAC_FAMILY_2"/>
    <property type="match status" value="1"/>
</dbReference>
<dbReference type="Gene3D" id="2.60.120.10">
    <property type="entry name" value="Jelly Rolls"/>
    <property type="match status" value="1"/>
</dbReference>
<evidence type="ECO:0000256" key="3">
    <source>
        <dbReference type="ARBA" id="ARBA00023163"/>
    </source>
</evidence>
<dbReference type="InterPro" id="IPR018060">
    <property type="entry name" value="HTH_AraC"/>
</dbReference>
<feature type="domain" description="HTH araC/xylS-type" evidence="4">
    <location>
        <begin position="192"/>
        <end position="290"/>
    </location>
</feature>
<name>A0ABV9QGA1_9FIRM</name>
<gene>
    <name evidence="5" type="ORF">ACFO4R_01090</name>
</gene>
<organism evidence="5 6">
    <name type="scientific">Filifactor villosus</name>
    <dbReference type="NCBI Taxonomy" id="29374"/>
    <lineage>
        <taxon>Bacteria</taxon>
        <taxon>Bacillati</taxon>
        <taxon>Bacillota</taxon>
        <taxon>Clostridia</taxon>
        <taxon>Peptostreptococcales</taxon>
        <taxon>Filifactoraceae</taxon>
        <taxon>Filifactor</taxon>
    </lineage>
</organism>
<dbReference type="PRINTS" id="PR00032">
    <property type="entry name" value="HTHARAC"/>
</dbReference>
<dbReference type="Pfam" id="PF12833">
    <property type="entry name" value="HTH_18"/>
    <property type="match status" value="1"/>
</dbReference>
<dbReference type="InterPro" id="IPR003313">
    <property type="entry name" value="AraC-bd"/>
</dbReference>
<dbReference type="InterPro" id="IPR014710">
    <property type="entry name" value="RmlC-like_jellyroll"/>
</dbReference>
<evidence type="ECO:0000313" key="5">
    <source>
        <dbReference type="EMBL" id="MFC4803665.1"/>
    </source>
</evidence>
<evidence type="ECO:0000256" key="2">
    <source>
        <dbReference type="ARBA" id="ARBA00023125"/>
    </source>
</evidence>